<dbReference type="PATRIC" id="fig|582475.4.peg.1808"/>
<feature type="transmembrane region" description="Helical" evidence="5">
    <location>
        <begin position="193"/>
        <end position="210"/>
    </location>
</feature>
<evidence type="ECO:0000256" key="4">
    <source>
        <dbReference type="ARBA" id="ARBA00023136"/>
    </source>
</evidence>
<evidence type="ECO:0000256" key="3">
    <source>
        <dbReference type="ARBA" id="ARBA00022989"/>
    </source>
</evidence>
<dbReference type="RefSeq" id="WP_049666044.1">
    <property type="nucleotide sequence ID" value="NZ_LFXJ01000005.1"/>
</dbReference>
<comment type="caution">
    <text evidence="7">The sequence shown here is derived from an EMBL/GenBank/DDBJ whole genome shotgun (WGS) entry which is preliminary data.</text>
</comment>
<dbReference type="GO" id="GO:0016020">
    <property type="term" value="C:membrane"/>
    <property type="evidence" value="ECO:0007669"/>
    <property type="project" value="UniProtKB-SubCell"/>
</dbReference>
<keyword evidence="2 5" id="KW-0812">Transmembrane</keyword>
<gene>
    <name evidence="7" type="ORF">ACZ11_11020</name>
</gene>
<dbReference type="Pfam" id="PF12051">
    <property type="entry name" value="DUF3533"/>
    <property type="match status" value="1"/>
</dbReference>
<sequence length="391" mass="44242">MKENKFFGIAFVAVLLLSFIFVATQIPGAHSTPKDLPIGLVLEDEGNMGQTFVEMIQKNSQATKEAPFKWVVLKNEQEMKEKLANQELYGAIYIPKDFSEKYASFQTPTPTSAMLKIYINQGKNANVANIVTQALSTMVEKMNDNVSAQLLAVTEKNNIPLNANQARTYSTPIQSEIVNVHETGKLSNAPLSFFQPIWMSSLISAILLWFTGRNRKFDSVLEQLKFRGFQALIAVIIGLFGGYLLTWYSTWMLDYEFTDFNYVVLFLSLTCATFILLILAITTWIKYAALPIFVLLMFFGLPLLQIAPEMLPSFYADWIYPWLPFRFMFEGLKEILFFSGELWNTAAVSLCWIAVISILVLLLSVVKRSSYKEDKSAEGISSDMEGEEVEV</sequence>
<dbReference type="InterPro" id="IPR022703">
    <property type="entry name" value="DUF3533"/>
</dbReference>
<feature type="transmembrane region" description="Helical" evidence="5">
    <location>
        <begin position="260"/>
        <end position="281"/>
    </location>
</feature>
<dbReference type="PANTHER" id="PTHR43077:SF5">
    <property type="entry name" value="PHAGE INFECTION PROTEIN"/>
    <property type="match status" value="1"/>
</dbReference>
<feature type="transmembrane region" description="Helical" evidence="5">
    <location>
        <begin position="288"/>
        <end position="307"/>
    </location>
</feature>
<protein>
    <recommendedName>
        <fullName evidence="6">DUF3533 domain-containing protein</fullName>
    </recommendedName>
</protein>
<keyword evidence="3 5" id="KW-1133">Transmembrane helix</keyword>
<dbReference type="Gene3D" id="3.40.1710.10">
    <property type="entry name" value="abc type-2 transporter like domain"/>
    <property type="match status" value="1"/>
</dbReference>
<dbReference type="EMBL" id="LFXJ01000005">
    <property type="protein sequence ID" value="KMY32626.1"/>
    <property type="molecule type" value="Genomic_DNA"/>
</dbReference>
<proteinExistence type="predicted"/>
<dbReference type="PANTHER" id="PTHR43077">
    <property type="entry name" value="TRANSPORT PERMEASE YVFS-RELATED"/>
    <property type="match status" value="1"/>
</dbReference>
<feature type="transmembrane region" description="Helical" evidence="5">
    <location>
        <begin position="342"/>
        <end position="366"/>
    </location>
</feature>
<evidence type="ECO:0000259" key="6">
    <source>
        <dbReference type="Pfam" id="PF12051"/>
    </source>
</evidence>
<name>A0A0K9FEQ5_9BACI</name>
<feature type="transmembrane region" description="Helical" evidence="5">
    <location>
        <begin position="231"/>
        <end position="248"/>
    </location>
</feature>
<organism evidence="7 8">
    <name type="scientific">Lysinibacillus xylanilyticus</name>
    <dbReference type="NCBI Taxonomy" id="582475"/>
    <lineage>
        <taxon>Bacteria</taxon>
        <taxon>Bacillati</taxon>
        <taxon>Bacillota</taxon>
        <taxon>Bacilli</taxon>
        <taxon>Bacillales</taxon>
        <taxon>Bacillaceae</taxon>
        <taxon>Lysinibacillus</taxon>
    </lineage>
</organism>
<dbReference type="AlphaFoldDB" id="A0A0K9FEQ5"/>
<evidence type="ECO:0000256" key="5">
    <source>
        <dbReference type="SAM" id="Phobius"/>
    </source>
</evidence>
<evidence type="ECO:0000313" key="8">
    <source>
        <dbReference type="Proteomes" id="UP000037326"/>
    </source>
</evidence>
<comment type="subcellular location">
    <subcellularLocation>
        <location evidence="1">Membrane</location>
        <topology evidence="1">Multi-pass membrane protein</topology>
    </subcellularLocation>
</comment>
<evidence type="ECO:0000256" key="2">
    <source>
        <dbReference type="ARBA" id="ARBA00022692"/>
    </source>
</evidence>
<dbReference type="Proteomes" id="UP000037326">
    <property type="component" value="Unassembled WGS sequence"/>
</dbReference>
<evidence type="ECO:0000313" key="7">
    <source>
        <dbReference type="EMBL" id="KMY32626.1"/>
    </source>
</evidence>
<evidence type="ECO:0000256" key="1">
    <source>
        <dbReference type="ARBA" id="ARBA00004141"/>
    </source>
</evidence>
<feature type="domain" description="DUF3533" evidence="6">
    <location>
        <begin position="12"/>
        <end position="356"/>
    </location>
</feature>
<keyword evidence="4 5" id="KW-0472">Membrane</keyword>
<accession>A0A0K9FEQ5</accession>
<dbReference type="InterPro" id="IPR051328">
    <property type="entry name" value="T7SS_ABC-Transporter"/>
</dbReference>
<dbReference type="GeneID" id="96598771"/>
<reference evidence="8" key="1">
    <citation type="submission" date="2015-07" db="EMBL/GenBank/DDBJ databases">
        <authorList>
            <consortium name="Consortium for Microbial Forensics and Genomics (microFORGE)"/>
            <person name="Knight B.M."/>
            <person name="Roberts D.P."/>
            <person name="Lin D."/>
            <person name="Hari K."/>
            <person name="Fletcher J."/>
            <person name="Melcher U."/>
            <person name="Blagden T."/>
            <person name="Winegar R.A."/>
        </authorList>
    </citation>
    <scope>NUCLEOTIDE SEQUENCE [LARGE SCALE GENOMIC DNA]</scope>
    <source>
        <strain evidence="8">DSM 23493</strain>
    </source>
</reference>